<reference evidence="1" key="1">
    <citation type="submission" date="2021-06" db="EMBL/GenBank/DDBJ databases">
        <title>Comparative genomics, transcriptomics and evolutionary studies reveal genomic signatures of adaptation to plant cell wall in hemibiotrophic fungi.</title>
        <authorList>
            <consortium name="DOE Joint Genome Institute"/>
            <person name="Baroncelli R."/>
            <person name="Diaz J.F."/>
            <person name="Benocci T."/>
            <person name="Peng M."/>
            <person name="Battaglia E."/>
            <person name="Haridas S."/>
            <person name="Andreopoulos W."/>
            <person name="Labutti K."/>
            <person name="Pangilinan J."/>
            <person name="Floch G.L."/>
            <person name="Makela M.R."/>
            <person name="Henrissat B."/>
            <person name="Grigoriev I.V."/>
            <person name="Crouch J.A."/>
            <person name="De Vries R.P."/>
            <person name="Sukno S.A."/>
            <person name="Thon M.R."/>
        </authorList>
    </citation>
    <scope>NUCLEOTIDE SEQUENCE</scope>
    <source>
        <strain evidence="1">CBS 193.32</strain>
    </source>
</reference>
<sequence>MGTVYRPAVRGTHRSKFLFTFRSSIRQGAPQASDEHLEVTFPRSRHNSLLSATAGGAVLVSTWPTLSKLSPLWRCRRRLPGSYEEVCISMVLAETTLSAGNLALDRCGSHPRQKNAGDHGLNVLGSSQKSNVWTHWSAFFVMIPPNEYFYWDVYTCNGLQNSRSTAMKPQITRATKISTEPPPRLLVHHPQMSPTTQLPGTVPNADQLYLSRLDTWPGSIAPAKTSSVGRGHGQPRQPRQAASHFLCRLTSSSCVDNTNASCLSTWYGTLLSTMTAVYAWTCSWGCNLV</sequence>
<dbReference type="GeneID" id="85465766"/>
<dbReference type="Proteomes" id="UP001224890">
    <property type="component" value="Unassembled WGS sequence"/>
</dbReference>
<keyword evidence="2" id="KW-1185">Reference proteome</keyword>
<comment type="caution">
    <text evidence="1">The sequence shown here is derived from an EMBL/GenBank/DDBJ whole genome shotgun (WGS) entry which is preliminary data.</text>
</comment>
<organism evidence="1 2">
    <name type="scientific">Colletotrichum godetiae</name>
    <dbReference type="NCBI Taxonomy" id="1209918"/>
    <lineage>
        <taxon>Eukaryota</taxon>
        <taxon>Fungi</taxon>
        <taxon>Dikarya</taxon>
        <taxon>Ascomycota</taxon>
        <taxon>Pezizomycotina</taxon>
        <taxon>Sordariomycetes</taxon>
        <taxon>Hypocreomycetidae</taxon>
        <taxon>Glomerellales</taxon>
        <taxon>Glomerellaceae</taxon>
        <taxon>Colletotrichum</taxon>
        <taxon>Colletotrichum acutatum species complex</taxon>
    </lineage>
</organism>
<name>A0AAJ0ANT5_9PEZI</name>
<protein>
    <submittedName>
        <fullName evidence="1">Uncharacterized protein</fullName>
    </submittedName>
</protein>
<evidence type="ECO:0000313" key="1">
    <source>
        <dbReference type="EMBL" id="KAK1687618.1"/>
    </source>
</evidence>
<gene>
    <name evidence="1" type="ORF">BDP55DRAFT_82263</name>
</gene>
<evidence type="ECO:0000313" key="2">
    <source>
        <dbReference type="Proteomes" id="UP001224890"/>
    </source>
</evidence>
<dbReference type="AlphaFoldDB" id="A0AAJ0ANT5"/>
<dbReference type="RefSeq" id="XP_060431313.1">
    <property type="nucleotide sequence ID" value="XM_060581240.1"/>
</dbReference>
<accession>A0AAJ0ANT5</accession>
<proteinExistence type="predicted"/>
<dbReference type="EMBL" id="JAHMHR010000014">
    <property type="protein sequence ID" value="KAK1687618.1"/>
    <property type="molecule type" value="Genomic_DNA"/>
</dbReference>